<dbReference type="RefSeq" id="WP_265992526.1">
    <property type="nucleotide sequence ID" value="NZ_CP110973.1"/>
</dbReference>
<accession>A0ABW3QB97</accession>
<keyword evidence="2" id="KW-1185">Reference proteome</keyword>
<organism evidence="1 2">
    <name type="scientific">Larkinella insperata</name>
    <dbReference type="NCBI Taxonomy" id="332158"/>
    <lineage>
        <taxon>Bacteria</taxon>
        <taxon>Pseudomonadati</taxon>
        <taxon>Bacteroidota</taxon>
        <taxon>Cytophagia</taxon>
        <taxon>Cytophagales</taxon>
        <taxon>Spirosomataceae</taxon>
        <taxon>Larkinella</taxon>
    </lineage>
</organism>
<protein>
    <submittedName>
        <fullName evidence="1">Uncharacterized protein</fullName>
    </submittedName>
</protein>
<dbReference type="Proteomes" id="UP001597116">
    <property type="component" value="Unassembled WGS sequence"/>
</dbReference>
<name>A0ABW3QB97_9BACT</name>
<gene>
    <name evidence="1" type="ORF">ACFQ4C_12925</name>
</gene>
<dbReference type="EMBL" id="JBHTLP010000008">
    <property type="protein sequence ID" value="MFD1142023.1"/>
    <property type="molecule type" value="Genomic_DNA"/>
</dbReference>
<proteinExistence type="predicted"/>
<evidence type="ECO:0000313" key="1">
    <source>
        <dbReference type="EMBL" id="MFD1142023.1"/>
    </source>
</evidence>
<sequence>MLHELAYTPHAGDRSLMGYNSHRRNLWSPASVLTPAGVSAMGFSIAD</sequence>
<evidence type="ECO:0000313" key="2">
    <source>
        <dbReference type="Proteomes" id="UP001597116"/>
    </source>
</evidence>
<reference evidence="2" key="1">
    <citation type="journal article" date="2019" name="Int. J. Syst. Evol. Microbiol.">
        <title>The Global Catalogue of Microorganisms (GCM) 10K type strain sequencing project: providing services to taxonomists for standard genome sequencing and annotation.</title>
        <authorList>
            <consortium name="The Broad Institute Genomics Platform"/>
            <consortium name="The Broad Institute Genome Sequencing Center for Infectious Disease"/>
            <person name="Wu L."/>
            <person name="Ma J."/>
        </authorList>
    </citation>
    <scope>NUCLEOTIDE SEQUENCE [LARGE SCALE GENOMIC DNA]</scope>
    <source>
        <strain evidence="2">CCUG 55608</strain>
    </source>
</reference>
<comment type="caution">
    <text evidence="1">The sequence shown here is derived from an EMBL/GenBank/DDBJ whole genome shotgun (WGS) entry which is preliminary data.</text>
</comment>